<comment type="caution">
    <text evidence="6">The sequence shown here is derived from an EMBL/GenBank/DDBJ whole genome shotgun (WGS) entry which is preliminary data.</text>
</comment>
<evidence type="ECO:0000256" key="1">
    <source>
        <dbReference type="ARBA" id="ARBA00006721"/>
    </source>
</evidence>
<dbReference type="Proteomes" id="UP001642405">
    <property type="component" value="Unassembled WGS sequence"/>
</dbReference>
<evidence type="ECO:0000313" key="7">
    <source>
        <dbReference type="Proteomes" id="UP001642405"/>
    </source>
</evidence>
<evidence type="ECO:0000313" key="6">
    <source>
        <dbReference type="EMBL" id="CAK7226121.1"/>
    </source>
</evidence>
<dbReference type="InterPro" id="IPR050757">
    <property type="entry name" value="Collagen_mod_GT25"/>
</dbReference>
<proteinExistence type="inferred from homology"/>
<organism evidence="6 7">
    <name type="scientific">Sporothrix curviconia</name>
    <dbReference type="NCBI Taxonomy" id="1260050"/>
    <lineage>
        <taxon>Eukaryota</taxon>
        <taxon>Fungi</taxon>
        <taxon>Dikarya</taxon>
        <taxon>Ascomycota</taxon>
        <taxon>Pezizomycotina</taxon>
        <taxon>Sordariomycetes</taxon>
        <taxon>Sordariomycetidae</taxon>
        <taxon>Ophiostomatales</taxon>
        <taxon>Ophiostomataceae</taxon>
        <taxon>Sporothrix</taxon>
    </lineage>
</organism>
<keyword evidence="7" id="KW-1185">Reference proteome</keyword>
<dbReference type="EMBL" id="CAWUHB010000035">
    <property type="protein sequence ID" value="CAK7226121.1"/>
    <property type="molecule type" value="Genomic_DNA"/>
</dbReference>
<dbReference type="CDD" id="cd06532">
    <property type="entry name" value="Glyco_transf_25"/>
    <property type="match status" value="1"/>
</dbReference>
<dbReference type="PANTHER" id="PTHR10730">
    <property type="entry name" value="PROCOLLAGEN-LYSINE,2-OXOGLUTARATE 5-DIOXYGENASE/GLYCOSYLTRANSFERASE 25 FAMILY MEMBER"/>
    <property type="match status" value="1"/>
</dbReference>
<accession>A0ABP0C2P9</accession>
<dbReference type="InterPro" id="IPR002654">
    <property type="entry name" value="Glyco_trans_25"/>
</dbReference>
<comment type="similarity">
    <text evidence="1">Belongs to the glycosyltransferase 25 family.</text>
</comment>
<feature type="region of interest" description="Disordered" evidence="4">
    <location>
        <begin position="280"/>
        <end position="307"/>
    </location>
</feature>
<gene>
    <name evidence="6" type="ORF">SCUCBS95973_006092</name>
</gene>
<evidence type="ECO:0000259" key="5">
    <source>
        <dbReference type="Pfam" id="PF01755"/>
    </source>
</evidence>
<reference evidence="6 7" key="1">
    <citation type="submission" date="2024-01" db="EMBL/GenBank/DDBJ databases">
        <authorList>
            <person name="Allen C."/>
            <person name="Tagirdzhanova G."/>
        </authorList>
    </citation>
    <scope>NUCLEOTIDE SEQUENCE [LARGE SCALE GENOMIC DNA]</scope>
</reference>
<protein>
    <recommendedName>
        <fullName evidence="5">Glycosyl transferase family 25 domain-containing protein</fullName>
    </recommendedName>
</protein>
<evidence type="ECO:0000256" key="3">
    <source>
        <dbReference type="ARBA" id="ARBA00022679"/>
    </source>
</evidence>
<feature type="domain" description="Glycosyl transferase family 25" evidence="5">
    <location>
        <begin position="73"/>
        <end position="172"/>
    </location>
</feature>
<keyword evidence="2" id="KW-0328">Glycosyltransferase</keyword>
<feature type="region of interest" description="Disordered" evidence="4">
    <location>
        <begin position="183"/>
        <end position="246"/>
    </location>
</feature>
<keyword evidence="3" id="KW-0808">Transferase</keyword>
<name>A0ABP0C2P9_9PEZI</name>
<sequence length="496" mass="54485">MLLLSARTFRRRSRLLVLVLVSIAIVLVHRYQAAFAVVHVRFQQQTVSGAWWPHGGSTSGLVADVSNATLGFQQIFVVNLPVRTDRSDAMVLAASLTGLQLTFSAGVDASTVQDRVLPADSASQSIHPGNKGSWRAHMNVLRQIIERNLTTALIMEDDIDWDARLKAQMGLFARAAQAYLQPGKGPEKATLARRHTPPFGKERSKRREARENQNPMPRKGQQVPNPPVHRQVPTADAEQYTQRQHDVSLAEAPAYVPATTSPYGDDWDVLWLGHCGTEFPTSPPSPAKRSDSAAPANGKEGGPMSAPAQLPLLRVTIPDDTSVPRPADLRPHPYALPDRLGDLYPPQTRVVHAASGTLCTQAYAVSQKGARRLLYQFGLASFTTGFDLMLRDWCDGMYRLGPGTTPRQKRRAAILERTREEHERPPLFSHYLTAKEANSDIGAQGGGFLHKTGSQYVRLSVQQNLRRLVNGVNVQGLQDQWPGEAGRPGDRPANGV</sequence>
<dbReference type="Pfam" id="PF01755">
    <property type="entry name" value="Glyco_transf_25"/>
    <property type="match status" value="1"/>
</dbReference>
<dbReference type="PANTHER" id="PTHR10730:SF53">
    <property type="entry name" value="GLYCOSYLTRANSFERASE 25 FAMILY MEMBER"/>
    <property type="match status" value="1"/>
</dbReference>
<evidence type="ECO:0000256" key="4">
    <source>
        <dbReference type="SAM" id="MobiDB-lite"/>
    </source>
</evidence>
<evidence type="ECO:0000256" key="2">
    <source>
        <dbReference type="ARBA" id="ARBA00022676"/>
    </source>
</evidence>